<dbReference type="SUPFAM" id="SSF53448">
    <property type="entry name" value="Nucleotide-diphospho-sugar transferases"/>
    <property type="match status" value="1"/>
</dbReference>
<feature type="domain" description="Glycosyltransferase 2-like" evidence="1">
    <location>
        <begin position="5"/>
        <end position="131"/>
    </location>
</feature>
<proteinExistence type="predicted"/>
<gene>
    <name evidence="2" type="ORF">GCM10008106_18010</name>
</gene>
<reference evidence="2" key="1">
    <citation type="journal article" date="2014" name="Int. J. Syst. Evol. Microbiol.">
        <title>Complete genome sequence of Corynebacterium casei LMG S-19264T (=DSM 44701T), isolated from a smear-ripened cheese.</title>
        <authorList>
            <consortium name="US DOE Joint Genome Institute (JGI-PGF)"/>
            <person name="Walter F."/>
            <person name="Albersmeier A."/>
            <person name="Kalinowski J."/>
            <person name="Ruckert C."/>
        </authorList>
    </citation>
    <scope>NUCLEOTIDE SEQUENCE</scope>
    <source>
        <strain evidence="2">KCTC 23224</strain>
    </source>
</reference>
<evidence type="ECO:0000313" key="2">
    <source>
        <dbReference type="EMBL" id="GHB37120.1"/>
    </source>
</evidence>
<protein>
    <recommendedName>
        <fullName evidence="1">Glycosyltransferase 2-like domain-containing protein</fullName>
    </recommendedName>
</protein>
<accession>A0A8J3G5H8</accession>
<dbReference type="AlphaFoldDB" id="A0A8J3G5H8"/>
<name>A0A8J3G5H8_9BACT</name>
<organism evidence="2 3">
    <name type="scientific">Mongoliitalea lutea</name>
    <dbReference type="NCBI Taxonomy" id="849756"/>
    <lineage>
        <taxon>Bacteria</taxon>
        <taxon>Pseudomonadati</taxon>
        <taxon>Bacteroidota</taxon>
        <taxon>Cytophagia</taxon>
        <taxon>Cytophagales</taxon>
        <taxon>Cyclobacteriaceae</taxon>
        <taxon>Mongoliitalea</taxon>
    </lineage>
</organism>
<dbReference type="InterPro" id="IPR001173">
    <property type="entry name" value="Glyco_trans_2-like"/>
</dbReference>
<dbReference type="GO" id="GO:0016758">
    <property type="term" value="F:hexosyltransferase activity"/>
    <property type="evidence" value="ECO:0007669"/>
    <property type="project" value="UniProtKB-ARBA"/>
</dbReference>
<dbReference type="Pfam" id="PF00535">
    <property type="entry name" value="Glycos_transf_2"/>
    <property type="match status" value="1"/>
</dbReference>
<dbReference type="RefSeq" id="WP_189580998.1">
    <property type="nucleotide sequence ID" value="NZ_BMYF01000009.1"/>
</dbReference>
<sequence length="334" mass="38619">MEKVSVIIALYNAEKYIEETLKSVTHQTYSNIEIVVVNDGSSDNSVEVIERMAIPNLTLYTVQNSGQCAASNFGIKKASGELIKFLDADDILDHRVIENMVLKWKENPNRLVFGPWRYFSNNPEHSLASNYFFFKDYSFSLDWYIEVLKTSEAMLAGWMWLIPKSILEKSDGWDERLHLMNDFEFSTRLILNSDGIGFATEAIHFYRKGLTNAMTSKMNDKIAMSIFTGVNTACENILLVEDSIRTRAAFSNQFQKWVYHLYPSQKSIVRLMESKIKELGGSELTPEGGKIFQLLIIILPWKFVRYIQWVLHKSIWKPVLSWKMKNKMKSNFGN</sequence>
<dbReference type="PANTHER" id="PTHR22916">
    <property type="entry name" value="GLYCOSYLTRANSFERASE"/>
    <property type="match status" value="1"/>
</dbReference>
<keyword evidence="3" id="KW-1185">Reference proteome</keyword>
<evidence type="ECO:0000259" key="1">
    <source>
        <dbReference type="Pfam" id="PF00535"/>
    </source>
</evidence>
<dbReference type="Proteomes" id="UP000642809">
    <property type="component" value="Unassembled WGS sequence"/>
</dbReference>
<dbReference type="EMBL" id="BMYF01000009">
    <property type="protein sequence ID" value="GHB37120.1"/>
    <property type="molecule type" value="Genomic_DNA"/>
</dbReference>
<dbReference type="InterPro" id="IPR029044">
    <property type="entry name" value="Nucleotide-diphossugar_trans"/>
</dbReference>
<reference evidence="2" key="2">
    <citation type="submission" date="2020-09" db="EMBL/GenBank/DDBJ databases">
        <authorList>
            <person name="Sun Q."/>
            <person name="Kim S."/>
        </authorList>
    </citation>
    <scope>NUCLEOTIDE SEQUENCE</scope>
    <source>
        <strain evidence="2">KCTC 23224</strain>
    </source>
</reference>
<comment type="caution">
    <text evidence="2">The sequence shown here is derived from an EMBL/GenBank/DDBJ whole genome shotgun (WGS) entry which is preliminary data.</text>
</comment>
<dbReference type="CDD" id="cd00761">
    <property type="entry name" value="Glyco_tranf_GTA_type"/>
    <property type="match status" value="1"/>
</dbReference>
<dbReference type="Gene3D" id="3.90.550.10">
    <property type="entry name" value="Spore Coat Polysaccharide Biosynthesis Protein SpsA, Chain A"/>
    <property type="match status" value="1"/>
</dbReference>
<dbReference type="PANTHER" id="PTHR22916:SF64">
    <property type="entry name" value="TRANSFERASE, PUTATIVE-RELATED"/>
    <property type="match status" value="1"/>
</dbReference>
<evidence type="ECO:0000313" key="3">
    <source>
        <dbReference type="Proteomes" id="UP000642809"/>
    </source>
</evidence>